<feature type="non-terminal residue" evidence="2">
    <location>
        <position position="250"/>
    </location>
</feature>
<dbReference type="Proteomes" id="UP000543804">
    <property type="component" value="Unassembled WGS sequence"/>
</dbReference>
<evidence type="ECO:0000256" key="1">
    <source>
        <dbReference type="SAM" id="MobiDB-lite"/>
    </source>
</evidence>
<feature type="region of interest" description="Disordered" evidence="1">
    <location>
        <begin position="162"/>
        <end position="186"/>
    </location>
</feature>
<reference evidence="2 3" key="1">
    <citation type="submission" date="2020-04" db="EMBL/GenBank/DDBJ databases">
        <authorList>
            <person name="Hitch T.C.A."/>
            <person name="Wylensek D."/>
            <person name="Clavel T."/>
        </authorList>
    </citation>
    <scope>NUCLEOTIDE SEQUENCE [LARGE SCALE GENOMIC DNA]</scope>
    <source>
        <strain evidence="2 3">PG-130-P53-12</strain>
    </source>
</reference>
<feature type="non-terminal residue" evidence="2">
    <location>
        <position position="1"/>
    </location>
</feature>
<comment type="caution">
    <text evidence="2">The sequence shown here is derived from an EMBL/GenBank/DDBJ whole genome shotgun (WGS) entry which is preliminary data.</text>
</comment>
<dbReference type="EMBL" id="JABAFA010000100">
    <property type="protein sequence ID" value="NMD99933.1"/>
    <property type="molecule type" value="Genomic_DNA"/>
</dbReference>
<gene>
    <name evidence="2" type="ORF">HF878_10825</name>
</gene>
<sequence>SDTFQLETVRPFVIGAAIEGQLMDYHFHFLVEEISQRDLVQSVKGMYDRDALLYTSIFITVKEAQVLYYAYEIARAMGWELSFHCDNFIPSQNYEHSGMTYQDFVSSLFGWTSRLPHRQVNVFLRGNTLHVIQRGQETSTIDITDWPHGRPTIERKIVRSVWSSGNNDSPNNPAHNEEDEEPIPFSGTISFQNITRTYRNGYLVDETSDNGYAHYAYADGYLIAKQTHNTDGSTSITHYAYATTANDYYL</sequence>
<name>A0A848B7K1_9FIRM</name>
<accession>A0A848B7K1</accession>
<proteinExistence type="predicted"/>
<evidence type="ECO:0000313" key="3">
    <source>
        <dbReference type="Proteomes" id="UP000543804"/>
    </source>
</evidence>
<evidence type="ECO:0000313" key="2">
    <source>
        <dbReference type="EMBL" id="NMD99933.1"/>
    </source>
</evidence>
<keyword evidence="3" id="KW-1185">Reference proteome</keyword>
<dbReference type="AlphaFoldDB" id="A0A848B7K1"/>
<organism evidence="2 3">
    <name type="scientific">Selenomonas bovis</name>
    <dbReference type="NCBI Taxonomy" id="416586"/>
    <lineage>
        <taxon>Bacteria</taxon>
        <taxon>Bacillati</taxon>
        <taxon>Bacillota</taxon>
        <taxon>Negativicutes</taxon>
        <taxon>Selenomonadales</taxon>
        <taxon>Selenomonadaceae</taxon>
        <taxon>Selenomonas</taxon>
    </lineage>
</organism>
<protein>
    <submittedName>
        <fullName evidence="2">Uncharacterized protein</fullName>
    </submittedName>
</protein>
<feature type="compositionally biased region" description="Polar residues" evidence="1">
    <location>
        <begin position="162"/>
        <end position="174"/>
    </location>
</feature>